<keyword evidence="3" id="KW-0472">Membrane</keyword>
<feature type="transmembrane region" description="Helical" evidence="3">
    <location>
        <begin position="212"/>
        <end position="230"/>
    </location>
</feature>
<keyword evidence="1" id="KW-0175">Coiled coil</keyword>
<dbReference type="InterPro" id="IPR015943">
    <property type="entry name" value="WD40/YVTN_repeat-like_dom_sf"/>
</dbReference>
<evidence type="ECO:0000256" key="2">
    <source>
        <dbReference type="SAM" id="MobiDB-lite"/>
    </source>
</evidence>
<feature type="compositionally biased region" description="Polar residues" evidence="2">
    <location>
        <begin position="949"/>
        <end position="960"/>
    </location>
</feature>
<name>A0AAD5VM39_9AGAR</name>
<feature type="region of interest" description="Disordered" evidence="2">
    <location>
        <begin position="939"/>
        <end position="976"/>
    </location>
</feature>
<comment type="caution">
    <text evidence="4">The sequence shown here is derived from an EMBL/GenBank/DDBJ whole genome shotgun (WGS) entry which is preliminary data.</text>
</comment>
<gene>
    <name evidence="4" type="ORF">NP233_g9797</name>
</gene>
<evidence type="ECO:0000313" key="4">
    <source>
        <dbReference type="EMBL" id="KAJ3562080.1"/>
    </source>
</evidence>
<dbReference type="Gene3D" id="2.130.10.10">
    <property type="entry name" value="YVTN repeat-like/Quinoprotein amine dehydrogenase"/>
    <property type="match status" value="1"/>
</dbReference>
<dbReference type="Proteomes" id="UP001213000">
    <property type="component" value="Unassembled WGS sequence"/>
</dbReference>
<dbReference type="EMBL" id="JANIEX010000915">
    <property type="protein sequence ID" value="KAJ3562080.1"/>
    <property type="molecule type" value="Genomic_DNA"/>
</dbReference>
<organism evidence="4 5">
    <name type="scientific">Leucocoprinus birnbaumii</name>
    <dbReference type="NCBI Taxonomy" id="56174"/>
    <lineage>
        <taxon>Eukaryota</taxon>
        <taxon>Fungi</taxon>
        <taxon>Dikarya</taxon>
        <taxon>Basidiomycota</taxon>
        <taxon>Agaricomycotina</taxon>
        <taxon>Agaricomycetes</taxon>
        <taxon>Agaricomycetidae</taxon>
        <taxon>Agaricales</taxon>
        <taxon>Agaricineae</taxon>
        <taxon>Agaricaceae</taxon>
        <taxon>Leucocoprinus</taxon>
    </lineage>
</organism>
<accession>A0AAD5VM39</accession>
<dbReference type="AlphaFoldDB" id="A0AAD5VM39"/>
<keyword evidence="3" id="KW-0812">Transmembrane</keyword>
<feature type="transmembrane region" description="Helical" evidence="3">
    <location>
        <begin position="250"/>
        <end position="274"/>
    </location>
</feature>
<evidence type="ECO:0000313" key="5">
    <source>
        <dbReference type="Proteomes" id="UP001213000"/>
    </source>
</evidence>
<evidence type="ECO:0000256" key="1">
    <source>
        <dbReference type="SAM" id="Coils"/>
    </source>
</evidence>
<keyword evidence="5" id="KW-1185">Reference proteome</keyword>
<proteinExistence type="predicted"/>
<feature type="transmembrane region" description="Helical" evidence="3">
    <location>
        <begin position="347"/>
        <end position="368"/>
    </location>
</feature>
<keyword evidence="3" id="KW-1133">Transmembrane helix</keyword>
<reference evidence="4" key="1">
    <citation type="submission" date="2022-07" db="EMBL/GenBank/DDBJ databases">
        <title>Genome Sequence of Leucocoprinus birnbaumii.</title>
        <authorList>
            <person name="Buettner E."/>
        </authorList>
    </citation>
    <scope>NUCLEOTIDE SEQUENCE</scope>
    <source>
        <strain evidence="4">VT141</strain>
    </source>
</reference>
<dbReference type="SUPFAM" id="SSF82171">
    <property type="entry name" value="DPP6 N-terminal domain-like"/>
    <property type="match status" value="1"/>
</dbReference>
<evidence type="ECO:0000256" key="3">
    <source>
        <dbReference type="SAM" id="Phobius"/>
    </source>
</evidence>
<protein>
    <submittedName>
        <fullName evidence="4">Uncharacterized protein</fullName>
    </submittedName>
</protein>
<sequence length="976" mass="109003">MSSRLDRKASDSNKGPLDYLTIDGKEVAASVGELQTSIEELRTQLQELANKCLGLSRVAGLLLAIRRAMELLPHIYDAFYWNGICLAPEFYDPVPSPKALHGKWKQLPSNLKALAEAFLQLHVRINEFKALADEDLPLKNILEVLEQNLRYRASCAREYEARSNTRVIRYYVHQYISDLITDFKDLAIQVKGFAGDGITAIRYEQERSSRNFQVVLTVSTFFSSVTGSALQMAVGTDPGSRPGVLRLTLVLWFTSMVFSIGAAMNSLLAIGWRGTSLGKRGDQLPRWAKKWTEELQLVFLGASIATFSVGLVTYTFSSSEQVCHLSSEGRGSSKVDVTAQSSYTPPITLGFSSIVLIGGTSVLIWMILDTRNLAEKDLTVVSTPHAHPRIRLRETFNAVRRMAAAANAFASVRGLSSPGQQSELIPSLNLKRYGTINDVAYSNDGRWLAITCASDRTVIYDSRWNTNDFHRDIRHKDAIGPGRLFWSPSGACLIVKFDFRLEVWNLDAMLLGFVEREYLLQDVQWCNDETFLMAGNGSVLRLVMASEQPYTFRNAQIRSIGFEETTGYLIAITEVARSREGIEPKRCRLEKRIIVYDMKRRLSVCEIPSLDNIQSVHPLRNIPEILIVCQEHDDLSFQLCTLNVDSFDGRSNSVTIKRQIISPHSGVEKRIGPTRFGGNFDQFILCSLSSGAIGVWDSLRCNMFYGNFAPEILQDKRLSAFSWKTTKDGSQCLAAVVKSSEILHIWRGKRVIWGLTDSSVDLMGAYDDITYGSPYFPQPFRTIDSPEELQEAYHLIATQSLYVPQDGLVDMNSGSSLHNAYQDILENSLYVPSPPPDIFYPAQTLENAYKIIATESPYVSPLDIQQTSPDVAEQLADSIEASDFTVDETQTVFDAYSQIYDHSLYFGQATFQESSQQAGTAGELLAAFDDILDSSLYSSPPRVSLDSEPFSSDTSPNLSPHDSPREQSHDVSVFNE</sequence>
<feature type="coiled-coil region" evidence="1">
    <location>
        <begin position="31"/>
        <end position="58"/>
    </location>
</feature>